<dbReference type="Proteomes" id="UP000029381">
    <property type="component" value="Unassembled WGS sequence"/>
</dbReference>
<dbReference type="AlphaFoldDB" id="A0A091C662"/>
<accession>A0A091C662</accession>
<keyword evidence="2" id="KW-1185">Reference proteome</keyword>
<sequence length="102" mass="11520">MTRTILERVITRTEGMDISEDLLEDLIEEGTEEVLSRTNQEKLNKPLEHVVIGCVLLRINQLGVEGVKSESYSGVSTSYLSDLPNHLQAVINRNSRPGKWKK</sequence>
<dbReference type="PATRIC" id="fig|1302648.3.peg.613"/>
<evidence type="ECO:0000313" key="1">
    <source>
        <dbReference type="EMBL" id="KFN92170.1"/>
    </source>
</evidence>
<gene>
    <name evidence="1" type="ORF">TMU3MR103_0631</name>
</gene>
<dbReference type="RefSeq" id="WP_052074158.1">
    <property type="nucleotide sequence ID" value="NZ_JPVT01000058.1"/>
</dbReference>
<protein>
    <recommendedName>
        <fullName evidence="3">Phage gp6-like head-tail connector protein</fullName>
    </recommendedName>
</protein>
<organism evidence="1 2">
    <name type="scientific">Tetragenococcus muriaticus 3MR10-3</name>
    <dbReference type="NCBI Taxonomy" id="1302648"/>
    <lineage>
        <taxon>Bacteria</taxon>
        <taxon>Bacillati</taxon>
        <taxon>Bacillota</taxon>
        <taxon>Bacilli</taxon>
        <taxon>Lactobacillales</taxon>
        <taxon>Enterococcaceae</taxon>
        <taxon>Tetragenococcus</taxon>
    </lineage>
</organism>
<evidence type="ECO:0000313" key="2">
    <source>
        <dbReference type="Proteomes" id="UP000029381"/>
    </source>
</evidence>
<name>A0A091C662_9ENTE</name>
<proteinExistence type="predicted"/>
<evidence type="ECO:0008006" key="3">
    <source>
        <dbReference type="Google" id="ProtNLM"/>
    </source>
</evidence>
<comment type="caution">
    <text evidence="1">The sequence shown here is derived from an EMBL/GenBank/DDBJ whole genome shotgun (WGS) entry which is preliminary data.</text>
</comment>
<reference evidence="1 2" key="1">
    <citation type="submission" date="2014-08" db="EMBL/GenBank/DDBJ databases">
        <title>Genome sequence of Tetragenococcus muriaticus.</title>
        <authorList>
            <person name="Chuea-nongthon C."/>
            <person name="Rodtong S."/>
            <person name="Yongsawatdigul J."/>
            <person name="Steele J.L."/>
            <person name="Liu X.-y."/>
            <person name="Speers J."/>
            <person name="Glasner J.D."/>
            <person name="Neeno-Eckwall E.C."/>
        </authorList>
    </citation>
    <scope>NUCLEOTIDE SEQUENCE [LARGE SCALE GENOMIC DNA]</scope>
    <source>
        <strain evidence="1 2">3MR10-3</strain>
    </source>
</reference>
<dbReference type="EMBL" id="JPVT01000058">
    <property type="protein sequence ID" value="KFN92170.1"/>
    <property type="molecule type" value="Genomic_DNA"/>
</dbReference>
<dbReference type="InterPro" id="IPR053746">
    <property type="entry name" value="Viral_HT_Connector_Assembly"/>
</dbReference>
<dbReference type="Gene3D" id="1.10.246.150">
    <property type="match status" value="1"/>
</dbReference>